<keyword evidence="3" id="KW-0482">Metalloprotease</keyword>
<feature type="transmembrane region" description="Helical" evidence="1">
    <location>
        <begin position="105"/>
        <end position="125"/>
    </location>
</feature>
<dbReference type="Proteomes" id="UP000254889">
    <property type="component" value="Chromosome"/>
</dbReference>
<proteinExistence type="predicted"/>
<dbReference type="KEGG" id="ptaw:DW352_08160"/>
<reference evidence="3 4" key="1">
    <citation type="submission" date="2018-07" db="EMBL/GenBank/DDBJ databases">
        <authorList>
            <person name="Quirk P.G."/>
            <person name="Krulwich T.A."/>
        </authorList>
    </citation>
    <scope>NUCLEOTIDE SEQUENCE [LARGE SCALE GENOMIC DNA]</scope>
    <source>
        <strain evidence="3 4">CC-BB4</strain>
    </source>
</reference>
<keyword evidence="1" id="KW-0472">Membrane</keyword>
<keyword evidence="1" id="KW-0812">Transmembrane</keyword>
<dbReference type="EMBL" id="CP031417">
    <property type="protein sequence ID" value="AXK80489.1"/>
    <property type="molecule type" value="Genomic_DNA"/>
</dbReference>
<feature type="transmembrane region" description="Helical" evidence="1">
    <location>
        <begin position="33"/>
        <end position="55"/>
    </location>
</feature>
<feature type="domain" description="CAAX prenyl protease 2/Lysostaphin resistance protein A-like" evidence="2">
    <location>
        <begin position="151"/>
        <end position="258"/>
    </location>
</feature>
<dbReference type="AlphaFoldDB" id="A0A345ZU92"/>
<feature type="transmembrane region" description="Helical" evidence="1">
    <location>
        <begin position="145"/>
        <end position="165"/>
    </location>
</feature>
<feature type="transmembrane region" description="Helical" evidence="1">
    <location>
        <begin position="67"/>
        <end position="84"/>
    </location>
</feature>
<dbReference type="Pfam" id="PF02517">
    <property type="entry name" value="Rce1-like"/>
    <property type="match status" value="1"/>
</dbReference>
<evidence type="ECO:0000313" key="4">
    <source>
        <dbReference type="Proteomes" id="UP000254889"/>
    </source>
</evidence>
<dbReference type="PANTHER" id="PTHR35797:SF1">
    <property type="entry name" value="PROTEASE"/>
    <property type="match status" value="1"/>
</dbReference>
<dbReference type="GO" id="GO:0004175">
    <property type="term" value="F:endopeptidase activity"/>
    <property type="evidence" value="ECO:0007669"/>
    <property type="project" value="UniProtKB-ARBA"/>
</dbReference>
<gene>
    <name evidence="3" type="ORF">DW352_08160</name>
</gene>
<dbReference type="InterPro" id="IPR003675">
    <property type="entry name" value="Rce1/LyrA-like_dom"/>
</dbReference>
<dbReference type="GO" id="GO:0080120">
    <property type="term" value="P:CAAX-box protein maturation"/>
    <property type="evidence" value="ECO:0007669"/>
    <property type="project" value="UniProtKB-ARBA"/>
</dbReference>
<evidence type="ECO:0000256" key="1">
    <source>
        <dbReference type="SAM" id="Phobius"/>
    </source>
</evidence>
<keyword evidence="1" id="KW-1133">Transmembrane helix</keyword>
<feature type="transmembrane region" description="Helical" evidence="1">
    <location>
        <begin position="246"/>
        <end position="265"/>
    </location>
</feature>
<evidence type="ECO:0000313" key="3">
    <source>
        <dbReference type="EMBL" id="AXK80489.1"/>
    </source>
</evidence>
<dbReference type="GO" id="GO:0008237">
    <property type="term" value="F:metallopeptidase activity"/>
    <property type="evidence" value="ECO:0007669"/>
    <property type="project" value="UniProtKB-KW"/>
</dbReference>
<name>A0A345ZU92_9HYPH</name>
<keyword evidence="3" id="KW-0645">Protease</keyword>
<dbReference type="InterPro" id="IPR042150">
    <property type="entry name" value="MmRce1-like"/>
</dbReference>
<dbReference type="GO" id="GO:0006508">
    <property type="term" value="P:proteolysis"/>
    <property type="evidence" value="ECO:0007669"/>
    <property type="project" value="UniProtKB-KW"/>
</dbReference>
<dbReference type="PANTHER" id="PTHR35797">
    <property type="entry name" value="PROTEASE-RELATED"/>
    <property type="match status" value="1"/>
</dbReference>
<dbReference type="OrthoDB" id="3693644at2"/>
<keyword evidence="4" id="KW-1185">Reference proteome</keyword>
<evidence type="ECO:0000259" key="2">
    <source>
        <dbReference type="Pfam" id="PF02517"/>
    </source>
</evidence>
<protein>
    <submittedName>
        <fullName evidence="3">CPBP family intramembrane metalloprotease</fullName>
    </submittedName>
</protein>
<feature type="transmembrane region" description="Helical" evidence="1">
    <location>
        <begin position="271"/>
        <end position="293"/>
    </location>
</feature>
<keyword evidence="3" id="KW-0378">Hydrolase</keyword>
<sequence>MRCGFASNRRLSPVMAMSEAAAAWAGRRGASPWPFFVVVFAWSWSFWIAAAVLGLSARTLWGQGLELAGLLGPMLGGIAFTHLTQGSQGRRDYWRRIVDARRISASWYAVILLFAPVLWGLAALVDVAAGNAMALSQIGHAMSSAVATPATALSLLLWTLLFGPIPEELGWRGYALDSLQAGSTAVRASLILGAIWGLYHLPLFYLVGTYHAAQGPWSLWFWLFLVQVIPVTIVFTWIFNNTRRSTLAAILLHFMINLTAQLANLTGRTNIIVTALWLVAAVVVVALFGTATLRRARS</sequence>
<feature type="transmembrane region" description="Helical" evidence="1">
    <location>
        <begin position="219"/>
        <end position="239"/>
    </location>
</feature>
<accession>A0A345ZU92</accession>
<feature type="transmembrane region" description="Helical" evidence="1">
    <location>
        <begin position="186"/>
        <end position="207"/>
    </location>
</feature>
<organism evidence="3 4">
    <name type="scientific">Pseudolabrys taiwanensis</name>
    <dbReference type="NCBI Taxonomy" id="331696"/>
    <lineage>
        <taxon>Bacteria</taxon>
        <taxon>Pseudomonadati</taxon>
        <taxon>Pseudomonadota</taxon>
        <taxon>Alphaproteobacteria</taxon>
        <taxon>Hyphomicrobiales</taxon>
        <taxon>Xanthobacteraceae</taxon>
        <taxon>Pseudolabrys</taxon>
    </lineage>
</organism>